<proteinExistence type="predicted"/>
<sequence>LSTVPNIYVGGEHIGGCDTLIQRLKAHTLDEATAAAQAMCNK</sequence>
<dbReference type="EMBL" id="BDIP01006256">
    <property type="protein sequence ID" value="GCA64135.1"/>
    <property type="molecule type" value="Genomic_DNA"/>
</dbReference>
<dbReference type="AlphaFoldDB" id="A0A391NS82"/>
<dbReference type="OrthoDB" id="418495at2759"/>
<dbReference type="SUPFAM" id="SSF52833">
    <property type="entry name" value="Thioredoxin-like"/>
    <property type="match status" value="1"/>
</dbReference>
<gene>
    <name evidence="1" type="ORF">KIPB_013312</name>
</gene>
<organism evidence="1 2">
    <name type="scientific">Kipferlia bialata</name>
    <dbReference type="NCBI Taxonomy" id="797122"/>
    <lineage>
        <taxon>Eukaryota</taxon>
        <taxon>Metamonada</taxon>
        <taxon>Carpediemonas-like organisms</taxon>
        <taxon>Kipferlia</taxon>
    </lineage>
</organism>
<feature type="non-terminal residue" evidence="1">
    <location>
        <position position="1"/>
    </location>
</feature>
<dbReference type="Gene3D" id="3.40.30.10">
    <property type="entry name" value="Glutaredoxin"/>
    <property type="match status" value="1"/>
</dbReference>
<dbReference type="InterPro" id="IPR036249">
    <property type="entry name" value="Thioredoxin-like_sf"/>
</dbReference>
<evidence type="ECO:0000313" key="2">
    <source>
        <dbReference type="Proteomes" id="UP000265618"/>
    </source>
</evidence>
<protein>
    <recommendedName>
        <fullName evidence="3">Glutaredoxin</fullName>
    </recommendedName>
</protein>
<keyword evidence="2" id="KW-1185">Reference proteome</keyword>
<accession>A0A391NS82</accession>
<comment type="caution">
    <text evidence="1">The sequence shown here is derived from an EMBL/GenBank/DDBJ whole genome shotgun (WGS) entry which is preliminary data.</text>
</comment>
<name>A0A391NS82_9EUKA</name>
<dbReference type="Proteomes" id="UP000265618">
    <property type="component" value="Unassembled WGS sequence"/>
</dbReference>
<evidence type="ECO:0000313" key="1">
    <source>
        <dbReference type="EMBL" id="GCA64135.1"/>
    </source>
</evidence>
<evidence type="ECO:0008006" key="3">
    <source>
        <dbReference type="Google" id="ProtNLM"/>
    </source>
</evidence>
<reference evidence="1 2" key="1">
    <citation type="journal article" date="2018" name="PLoS ONE">
        <title>The draft genome of Kipferlia bialata reveals reductive genome evolution in fornicate parasites.</title>
        <authorList>
            <person name="Tanifuji G."/>
            <person name="Takabayashi S."/>
            <person name="Kume K."/>
            <person name="Takagi M."/>
            <person name="Nakayama T."/>
            <person name="Kamikawa R."/>
            <person name="Inagaki Y."/>
            <person name="Hashimoto T."/>
        </authorList>
    </citation>
    <scope>NUCLEOTIDE SEQUENCE [LARGE SCALE GENOMIC DNA]</scope>
    <source>
        <strain evidence="1">NY0173</strain>
    </source>
</reference>